<keyword evidence="1" id="KW-0472">Membrane</keyword>
<feature type="transmembrane region" description="Helical" evidence="1">
    <location>
        <begin position="145"/>
        <end position="167"/>
    </location>
</feature>
<evidence type="ECO:0000256" key="1">
    <source>
        <dbReference type="SAM" id="Phobius"/>
    </source>
</evidence>
<feature type="transmembrane region" description="Helical" evidence="1">
    <location>
        <begin position="116"/>
        <end position="139"/>
    </location>
</feature>
<organism evidence="2 3">
    <name type="scientific">Lymnaea stagnalis</name>
    <name type="common">Great pond snail</name>
    <name type="synonym">Helix stagnalis</name>
    <dbReference type="NCBI Taxonomy" id="6523"/>
    <lineage>
        <taxon>Eukaryota</taxon>
        <taxon>Metazoa</taxon>
        <taxon>Spiralia</taxon>
        <taxon>Lophotrochozoa</taxon>
        <taxon>Mollusca</taxon>
        <taxon>Gastropoda</taxon>
        <taxon>Heterobranchia</taxon>
        <taxon>Euthyneura</taxon>
        <taxon>Panpulmonata</taxon>
        <taxon>Hygrophila</taxon>
        <taxon>Lymnaeoidea</taxon>
        <taxon>Lymnaeidae</taxon>
        <taxon>Lymnaea</taxon>
    </lineage>
</organism>
<protein>
    <submittedName>
        <fullName evidence="2">Uncharacterized protein</fullName>
    </submittedName>
</protein>
<keyword evidence="1" id="KW-0812">Transmembrane</keyword>
<reference evidence="2 3" key="1">
    <citation type="submission" date="2024-04" db="EMBL/GenBank/DDBJ databases">
        <authorList>
            <consortium name="Genoscope - CEA"/>
            <person name="William W."/>
        </authorList>
    </citation>
    <scope>NUCLEOTIDE SEQUENCE [LARGE SCALE GENOMIC DNA]</scope>
</reference>
<dbReference type="EMBL" id="CAXITT010000003">
    <property type="protein sequence ID" value="CAL1526274.1"/>
    <property type="molecule type" value="Genomic_DNA"/>
</dbReference>
<dbReference type="Proteomes" id="UP001497497">
    <property type="component" value="Unassembled WGS sequence"/>
</dbReference>
<keyword evidence="3" id="KW-1185">Reference proteome</keyword>
<sequence>MCGPASGWSKVALIVLIVGTAIHIAGWATTNWMTYSTTNSVVETNIGLWRMKSCVSGTCKDTTVTSQYETGEQKLDTFEDLRRGPDLTLGVTGYNIFNMITRTTINIYKTLDQYDLIMNVCIPTGGCSFVGMVIFITTIPDPYVVSYSLGLTVIAMTLILIAGTLMIPDSFNDNDREDDDSDDYYGTRRRSVVSPMPLQKRGPASRGVTPISYRGAVEGSRWRSY</sequence>
<accession>A0AAV2H205</accession>
<keyword evidence="1" id="KW-1133">Transmembrane helix</keyword>
<evidence type="ECO:0000313" key="2">
    <source>
        <dbReference type="EMBL" id="CAL1526274.1"/>
    </source>
</evidence>
<evidence type="ECO:0000313" key="3">
    <source>
        <dbReference type="Proteomes" id="UP001497497"/>
    </source>
</evidence>
<name>A0AAV2H205_LYMST</name>
<dbReference type="AlphaFoldDB" id="A0AAV2H205"/>
<comment type="caution">
    <text evidence="2">The sequence shown here is derived from an EMBL/GenBank/DDBJ whole genome shotgun (WGS) entry which is preliminary data.</text>
</comment>
<proteinExistence type="predicted"/>
<gene>
    <name evidence="2" type="ORF">GSLYS_00000451001</name>
</gene>
<feature type="transmembrane region" description="Helical" evidence="1">
    <location>
        <begin position="12"/>
        <end position="30"/>
    </location>
</feature>